<organism evidence="3">
    <name type="scientific">Arabidopsis lyrata subsp. lyrata</name>
    <name type="common">Lyre-leaved rock-cress</name>
    <dbReference type="NCBI Taxonomy" id="81972"/>
    <lineage>
        <taxon>Eukaryota</taxon>
        <taxon>Viridiplantae</taxon>
        <taxon>Streptophyta</taxon>
        <taxon>Embryophyta</taxon>
        <taxon>Tracheophyta</taxon>
        <taxon>Spermatophyta</taxon>
        <taxon>Magnoliopsida</taxon>
        <taxon>eudicotyledons</taxon>
        <taxon>Gunneridae</taxon>
        <taxon>Pentapetalae</taxon>
        <taxon>rosids</taxon>
        <taxon>malvids</taxon>
        <taxon>Brassicales</taxon>
        <taxon>Brassicaceae</taxon>
        <taxon>Camelineae</taxon>
        <taxon>Arabidopsis</taxon>
    </lineage>
</organism>
<dbReference type="AlphaFoldDB" id="D7ME72"/>
<evidence type="ECO:0000313" key="3">
    <source>
        <dbReference type="Proteomes" id="UP000008694"/>
    </source>
</evidence>
<dbReference type="Pfam" id="PF03478">
    <property type="entry name" value="Beta-prop_KIB1-4"/>
    <property type="match status" value="1"/>
</dbReference>
<dbReference type="InterPro" id="IPR050942">
    <property type="entry name" value="F-box_BR-signaling"/>
</dbReference>
<dbReference type="InterPro" id="IPR001810">
    <property type="entry name" value="F-box_dom"/>
</dbReference>
<proteinExistence type="predicted"/>
<keyword evidence="3" id="KW-1185">Reference proteome</keyword>
<gene>
    <name evidence="2" type="ORF">ARALYDRAFT_657892</name>
</gene>
<dbReference type="Gramene" id="Al_scaffold_0007_1947">
    <property type="protein sequence ID" value="Al_scaffold_0007_1947"/>
    <property type="gene ID" value="Al_scaffold_0007_1947"/>
</dbReference>
<dbReference type="PANTHER" id="PTHR44259:SF26">
    <property type="entry name" value="F-BOX FAMILY PROTEIN-LIKE PROTEIN"/>
    <property type="match status" value="1"/>
</dbReference>
<reference evidence="3" key="1">
    <citation type="journal article" date="2011" name="Nat. Genet.">
        <title>The Arabidopsis lyrata genome sequence and the basis of rapid genome size change.</title>
        <authorList>
            <person name="Hu T.T."/>
            <person name="Pattyn P."/>
            <person name="Bakker E.G."/>
            <person name="Cao J."/>
            <person name="Cheng J.-F."/>
            <person name="Clark R.M."/>
            <person name="Fahlgren N."/>
            <person name="Fawcett J.A."/>
            <person name="Grimwood J."/>
            <person name="Gundlach H."/>
            <person name="Haberer G."/>
            <person name="Hollister J.D."/>
            <person name="Ossowski S."/>
            <person name="Ottilar R.P."/>
            <person name="Salamov A.A."/>
            <person name="Schneeberger K."/>
            <person name="Spannagl M."/>
            <person name="Wang X."/>
            <person name="Yang L."/>
            <person name="Nasrallah M.E."/>
            <person name="Bergelson J."/>
            <person name="Carrington J.C."/>
            <person name="Gaut B.S."/>
            <person name="Schmutz J."/>
            <person name="Mayer K.F.X."/>
            <person name="Van de Peer Y."/>
            <person name="Grigoriev I.V."/>
            <person name="Nordborg M."/>
            <person name="Weigel D."/>
            <person name="Guo Y.-L."/>
        </authorList>
    </citation>
    <scope>NUCLEOTIDE SEQUENCE [LARGE SCALE GENOMIC DNA]</scope>
    <source>
        <strain evidence="3">cv. MN47</strain>
    </source>
</reference>
<dbReference type="Proteomes" id="UP000008694">
    <property type="component" value="Unassembled WGS sequence"/>
</dbReference>
<dbReference type="Gene3D" id="1.20.1280.50">
    <property type="match status" value="1"/>
</dbReference>
<evidence type="ECO:0000313" key="2">
    <source>
        <dbReference type="EMBL" id="EFH46097.1"/>
    </source>
</evidence>
<dbReference type="SUPFAM" id="SSF81383">
    <property type="entry name" value="F-box domain"/>
    <property type="match status" value="1"/>
</dbReference>
<dbReference type="EMBL" id="GL348719">
    <property type="protein sequence ID" value="EFH46097.1"/>
    <property type="molecule type" value="Genomic_DNA"/>
</dbReference>
<protein>
    <submittedName>
        <fullName evidence="2">Predicted protein</fullName>
    </submittedName>
</protein>
<feature type="domain" description="F-box" evidence="1">
    <location>
        <begin position="13"/>
        <end position="53"/>
    </location>
</feature>
<dbReference type="PANTHER" id="PTHR44259">
    <property type="entry name" value="OS07G0183000 PROTEIN-RELATED"/>
    <property type="match status" value="1"/>
</dbReference>
<dbReference type="HOGENOM" id="CLU_019286_7_1_1"/>
<dbReference type="Pfam" id="PF00646">
    <property type="entry name" value="F-box"/>
    <property type="match status" value="1"/>
</dbReference>
<sequence length="364" mass="43025">MEKNYNPNSWSELPLDLLNLVFERLSFANFQRAKSVCSSWYSASRQFVPKHHIHWLILFPRENNNNNKNSCTLFNPEEKEKLYKTQDFDLGEEFAKCECRATYGSWLLMQDPLFNLYIVNLFTNERINLLPVELLWEGYELGVSGRKGRMKSRGGYVRSPVFWIDEKTKDYVVLWGLRDWCVFYSKKGDTSWNQIPQTPDCSRILYKDHKLYFLGYFHSFKIFDLSGEIPQQIFDSSVWIDHFSLRGRDVCTTTLVVTLTGKVLKVEKMRDKSFKVFEVYSSRRRIHSLGDESIFLDQGITVPANDTDGFIKNSIYFSNCYKKHTKDMFIFNLETHKTEPLHTFDSSSFQFSRAQWFVPSFTHR</sequence>
<name>D7ME72_ARALL</name>
<dbReference type="SMART" id="SM00256">
    <property type="entry name" value="FBOX"/>
    <property type="match status" value="1"/>
</dbReference>
<evidence type="ECO:0000259" key="1">
    <source>
        <dbReference type="SMART" id="SM00256"/>
    </source>
</evidence>
<accession>D7ME72</accession>
<dbReference type="InterPro" id="IPR005174">
    <property type="entry name" value="KIB1-4_b-propeller"/>
</dbReference>
<dbReference type="InterPro" id="IPR036047">
    <property type="entry name" value="F-box-like_dom_sf"/>
</dbReference>